<evidence type="ECO:0000256" key="5">
    <source>
        <dbReference type="ARBA" id="ARBA00022827"/>
    </source>
</evidence>
<comment type="cofactor">
    <cofactor evidence="1">
        <name>FAD</name>
        <dbReference type="ChEBI" id="CHEBI:57692"/>
    </cofactor>
</comment>
<dbReference type="SUPFAM" id="SSF52343">
    <property type="entry name" value="Ferredoxin reductase-like, C-terminal NADP-linked domain"/>
    <property type="match status" value="1"/>
</dbReference>
<dbReference type="PRINTS" id="PR00410">
    <property type="entry name" value="PHEHYDRXLASE"/>
</dbReference>
<dbReference type="CDD" id="cd06195">
    <property type="entry name" value="FNR1"/>
    <property type="match status" value="1"/>
</dbReference>
<dbReference type="PANTHER" id="PTHR47878">
    <property type="entry name" value="OXIDOREDUCTASE FAD/NAD(P)-BINDING DOMAIN PROTEIN"/>
    <property type="match status" value="1"/>
</dbReference>
<evidence type="ECO:0000256" key="6">
    <source>
        <dbReference type="ARBA" id="ARBA00022857"/>
    </source>
</evidence>
<reference evidence="11 12" key="1">
    <citation type="submission" date="2019-12" db="EMBL/GenBank/DDBJ databases">
        <authorList>
            <person name="Santos-Garcia D."/>
            <person name="Santos-Garcia D."/>
            <person name="Santos-Garcia D."/>
        </authorList>
    </citation>
    <scope>NUCLEOTIDE SEQUENCE [LARGE SCALE GENOMIC DNA]</scope>
    <source>
        <strain evidence="11">SiSi</strain>
    </source>
</reference>
<dbReference type="Gene3D" id="2.40.30.10">
    <property type="entry name" value="Translation factors"/>
    <property type="match status" value="1"/>
</dbReference>
<dbReference type="Proteomes" id="UP000560980">
    <property type="component" value="Unassembled WGS sequence"/>
</dbReference>
<evidence type="ECO:0000256" key="8">
    <source>
        <dbReference type="ARBA" id="ARBA00047776"/>
    </source>
</evidence>
<dbReference type="PANTHER" id="PTHR47878:SF1">
    <property type="entry name" value="FLAVODOXIN_FERREDOXIN--NADP REDUCTASE"/>
    <property type="match status" value="1"/>
</dbReference>
<dbReference type="GO" id="GO:0004324">
    <property type="term" value="F:ferredoxin-NADP+ reductase activity"/>
    <property type="evidence" value="ECO:0007669"/>
    <property type="project" value="UniProtKB-EC"/>
</dbReference>
<dbReference type="EMBL" id="CACTJB010000002">
    <property type="protein sequence ID" value="CAA3709159.1"/>
    <property type="molecule type" value="Genomic_DNA"/>
</dbReference>
<dbReference type="GO" id="GO:0034599">
    <property type="term" value="P:cellular response to oxidative stress"/>
    <property type="evidence" value="ECO:0007669"/>
    <property type="project" value="TreeGrafter"/>
</dbReference>
<evidence type="ECO:0000259" key="10">
    <source>
        <dbReference type="Pfam" id="PF00970"/>
    </source>
</evidence>
<evidence type="ECO:0000256" key="1">
    <source>
        <dbReference type="ARBA" id="ARBA00001974"/>
    </source>
</evidence>
<keyword evidence="5" id="KW-0274">FAD</keyword>
<protein>
    <recommendedName>
        <fullName evidence="3">ferredoxin--NADP(+) reductase</fullName>
        <ecNumber evidence="3">1.18.1.2</ecNumber>
    </recommendedName>
</protein>
<dbReference type="Pfam" id="PF00175">
    <property type="entry name" value="NAD_binding_1"/>
    <property type="match status" value="1"/>
</dbReference>
<comment type="caution">
    <text evidence="11">The sequence shown here is derived from an EMBL/GenBank/DDBJ whole genome shotgun (WGS) entry which is preliminary data.</text>
</comment>
<evidence type="ECO:0000256" key="7">
    <source>
        <dbReference type="ARBA" id="ARBA00023002"/>
    </source>
</evidence>
<dbReference type="Gene3D" id="3.40.50.80">
    <property type="entry name" value="Nucleotide-binding domain of ferredoxin-NADP reductase (FNR) module"/>
    <property type="match status" value="1"/>
</dbReference>
<evidence type="ECO:0000256" key="2">
    <source>
        <dbReference type="ARBA" id="ARBA00008312"/>
    </source>
</evidence>
<dbReference type="InterPro" id="IPR017938">
    <property type="entry name" value="Riboflavin_synthase-like_b-brl"/>
</dbReference>
<name>A0A6S6S6F9_9GAMM</name>
<proteinExistence type="inferred from homology"/>
<dbReference type="GO" id="GO:0042167">
    <property type="term" value="P:heme catabolic process"/>
    <property type="evidence" value="ECO:0007669"/>
    <property type="project" value="TreeGrafter"/>
</dbReference>
<dbReference type="AlphaFoldDB" id="A0A6S6S6F9"/>
<dbReference type="InterPro" id="IPR001433">
    <property type="entry name" value="OxRdtase_FAD/NAD-bd"/>
</dbReference>
<keyword evidence="6" id="KW-0521">NADP</keyword>
<evidence type="ECO:0000313" key="12">
    <source>
        <dbReference type="Proteomes" id="UP000560980"/>
    </source>
</evidence>
<dbReference type="Pfam" id="PF00970">
    <property type="entry name" value="FAD_binding_6"/>
    <property type="match status" value="1"/>
</dbReference>
<gene>
    <name evidence="11" type="primary">fpr</name>
    <name evidence="11" type="ORF">SISI_0255</name>
</gene>
<dbReference type="InterPro" id="IPR051930">
    <property type="entry name" value="FNR_type-1"/>
</dbReference>
<evidence type="ECO:0000313" key="11">
    <source>
        <dbReference type="EMBL" id="CAA3709159.1"/>
    </source>
</evidence>
<comment type="similarity">
    <text evidence="2">Belongs to the ferredoxin--NADP reductase type 1 family.</text>
</comment>
<dbReference type="InterPro" id="IPR008333">
    <property type="entry name" value="Cbr1-like_FAD-bd_dom"/>
</dbReference>
<feature type="domain" description="Oxidoreductase FAD/NAD(P)-binding" evidence="9">
    <location>
        <begin position="115"/>
        <end position="231"/>
    </location>
</feature>
<feature type="domain" description="Flavoprotein pyridine nucleotide cytochrome reductase-like FAD-binding" evidence="10">
    <location>
        <begin position="13"/>
        <end position="94"/>
    </location>
</feature>
<sequence length="278" mass="32688">MKNFFCIEKILNVIHWNHKLFSFYTTKNKKLRFNNGQFLIIGLIKNKYYKLIIRAYSIVTPNYSNYLEFFSITIEKGSFTSLLKNIKIGDYIVISKKATGTLILDNIQNGNVLYLLATGTGLAPFISLIQDPILYKRFNKIVLIHGVSYINELSYKHFINKKSRYNKNLNNKIKNNLIYYPTTTREKYLTKGRITELLINGKVFSDLKFPFINFKYDKLMLCGNKNMLQEITEYLTKLGFKNARINNQKDFVLEYSFKINKRGRAKQLIKKSEQTQII</sequence>
<organism evidence="11 12">
    <name type="scientific">Candidatus Portiera aleyrodidarum</name>
    <name type="common">primary endosymbiont of Bemisia tabaci</name>
    <dbReference type="NCBI Taxonomy" id="91844"/>
    <lineage>
        <taxon>Bacteria</taxon>
        <taxon>Pseudomonadati</taxon>
        <taxon>Pseudomonadota</taxon>
        <taxon>Gammaproteobacteria</taxon>
        <taxon>Candidatus Johnevansiales</taxon>
        <taxon>Candidatus Johnevansiaceae</taxon>
        <taxon>Candidatus Portiera</taxon>
    </lineage>
</organism>
<dbReference type="RefSeq" id="WP_183043020.1">
    <property type="nucleotide sequence ID" value="NZ_CACTJB010000002.1"/>
</dbReference>
<dbReference type="InterPro" id="IPR033892">
    <property type="entry name" value="FNR_bac"/>
</dbReference>
<keyword evidence="4" id="KW-0285">Flavoprotein</keyword>
<evidence type="ECO:0000256" key="3">
    <source>
        <dbReference type="ARBA" id="ARBA00013223"/>
    </source>
</evidence>
<dbReference type="InterPro" id="IPR039261">
    <property type="entry name" value="FNR_nucleotide-bd"/>
</dbReference>
<comment type="catalytic activity">
    <reaction evidence="8">
        <text>2 reduced [2Fe-2S]-[ferredoxin] + NADP(+) + H(+) = 2 oxidized [2Fe-2S]-[ferredoxin] + NADPH</text>
        <dbReference type="Rhea" id="RHEA:20125"/>
        <dbReference type="Rhea" id="RHEA-COMP:10000"/>
        <dbReference type="Rhea" id="RHEA-COMP:10001"/>
        <dbReference type="ChEBI" id="CHEBI:15378"/>
        <dbReference type="ChEBI" id="CHEBI:33737"/>
        <dbReference type="ChEBI" id="CHEBI:33738"/>
        <dbReference type="ChEBI" id="CHEBI:57783"/>
        <dbReference type="ChEBI" id="CHEBI:58349"/>
        <dbReference type="EC" id="1.18.1.2"/>
    </reaction>
</comment>
<dbReference type="SUPFAM" id="SSF63380">
    <property type="entry name" value="Riboflavin synthase domain-like"/>
    <property type="match status" value="1"/>
</dbReference>
<keyword evidence="7 11" id="KW-0560">Oxidoreductase</keyword>
<evidence type="ECO:0000259" key="9">
    <source>
        <dbReference type="Pfam" id="PF00175"/>
    </source>
</evidence>
<evidence type="ECO:0000256" key="4">
    <source>
        <dbReference type="ARBA" id="ARBA00022630"/>
    </source>
</evidence>
<accession>A0A6S6S6F9</accession>
<dbReference type="EC" id="1.18.1.2" evidence="3"/>